<sequence>MSPGRRPRRFGYAVGATLIATGGIVAISLVAVFLFQVTSKVPTRDHAFGNNQATTVHVNAGGSKSIYTNFASHANIRCTVRGDHAQRIFPAGEDFGFIPTSLWRARLFFKVKDSGNYTIRCSGPPDVYYGVGDYVGVDQFVGLYWGIGAGVALAAVGVATLIISTVRRA</sequence>
<evidence type="ECO:0000313" key="3">
    <source>
        <dbReference type="Proteomes" id="UP000036334"/>
    </source>
</evidence>
<keyword evidence="1" id="KW-0472">Membrane</keyword>
<dbReference type="STRING" id="1202450.B586_01995"/>
<dbReference type="RefSeq" id="WP_047314551.1">
    <property type="nucleotide sequence ID" value="NZ_LDPQ01000006.1"/>
</dbReference>
<keyword evidence="1" id="KW-0812">Transmembrane</keyword>
<evidence type="ECO:0000256" key="1">
    <source>
        <dbReference type="SAM" id="Phobius"/>
    </source>
</evidence>
<name>A0A0I9UI62_9MYCO</name>
<gene>
    <name evidence="2" type="ORF">ABH38_11875</name>
</gene>
<dbReference type="Proteomes" id="UP000036334">
    <property type="component" value="Unassembled WGS sequence"/>
</dbReference>
<organism evidence="2 3">
    <name type="scientific">Mycobacterium haemophilum</name>
    <dbReference type="NCBI Taxonomy" id="29311"/>
    <lineage>
        <taxon>Bacteria</taxon>
        <taxon>Bacillati</taxon>
        <taxon>Actinomycetota</taxon>
        <taxon>Actinomycetes</taxon>
        <taxon>Mycobacteriales</taxon>
        <taxon>Mycobacteriaceae</taxon>
        <taxon>Mycobacterium</taxon>
    </lineage>
</organism>
<dbReference type="AlphaFoldDB" id="A0A0I9UI62"/>
<feature type="transmembrane region" description="Helical" evidence="1">
    <location>
        <begin position="12"/>
        <end position="35"/>
    </location>
</feature>
<reference evidence="2 3" key="1">
    <citation type="submission" date="2015-05" db="EMBL/GenBank/DDBJ databases">
        <title>Genome sequence of Mycobacterium haemophilum.</title>
        <authorList>
            <person name="Greninger A.L."/>
            <person name="Cunningham G."/>
            <person name="Miller S."/>
        </authorList>
    </citation>
    <scope>NUCLEOTIDE SEQUENCE [LARGE SCALE GENOMIC DNA]</scope>
    <source>
        <strain evidence="3">UC1</strain>
    </source>
</reference>
<dbReference type="PATRIC" id="fig|29311.18.peg.3930"/>
<protein>
    <submittedName>
        <fullName evidence="2">Uncharacterized protein</fullName>
    </submittedName>
</protein>
<keyword evidence="1" id="KW-1133">Transmembrane helix</keyword>
<evidence type="ECO:0000313" key="2">
    <source>
        <dbReference type="EMBL" id="KLO36656.1"/>
    </source>
</evidence>
<dbReference type="EMBL" id="LDPR01000008">
    <property type="protein sequence ID" value="KLO36656.1"/>
    <property type="molecule type" value="Genomic_DNA"/>
</dbReference>
<proteinExistence type="predicted"/>
<comment type="caution">
    <text evidence="2">The sequence shown here is derived from an EMBL/GenBank/DDBJ whole genome shotgun (WGS) entry which is preliminary data.</text>
</comment>
<accession>A0A0I9UI62</accession>
<keyword evidence="3" id="KW-1185">Reference proteome</keyword>
<feature type="transmembrane region" description="Helical" evidence="1">
    <location>
        <begin position="143"/>
        <end position="163"/>
    </location>
</feature>